<sequence>MNLVAGYGSSDDANSSDGGGGSGPASKAARPKATFRAPRVNAAPNVLVSGAMAQATDSLMSSPLGRLGLKPSSKTGGQIMIHNPKAEHFLAPVQGPAHPHRRDLPVPAGGRATGTGGVIEQASLEEWSFHEQYHTFHQFGYAVDSRGDTVGNLSEHSKRQGDTVLSAEVGGLRRNKRKKQAGAGAAGAAAVGGEGKGEERGGDLGDSDNDGVWAPEVPREKTDFEAGTMTAEQTKFREAWEAEQAKKHREYNMEEDHDRRDERKISHLLPPRHNRDTESKTARSTFHGKAQHDYQGRSWMAPPAGARSVEDEGEDVHKCFTPKKCIHRYTGHTKGVQAISFFPGYGHLLLSASMDGSVKIWDVNGGRGQRRTYQGHSAAVRDIQFSNDGKQFLSAGYDRFIRQWDTETGQCIATFTNRKMPYCAKYYPVDNNMFLCGCSDNRVVQYDARNGSEIVQEYNHHLGPVNTVLFVDDNQRFVSTSDDKKVLIWEYNIPVPIKYIAEPDMHSMPATTLHPTGGFFVGQSLDNKIVTWTARDKFRQMKKKEFKGHVNAGYACRMAFSPNGKFLASGDGQGKMYIWDWGSTKVYRKLQCHDDGPCIDVAWHPLEPSWVATAGWDGVIKLWD</sequence>
<feature type="region of interest" description="Disordered" evidence="10">
    <location>
        <begin position="151"/>
        <end position="231"/>
    </location>
</feature>
<evidence type="ECO:0000256" key="1">
    <source>
        <dbReference type="ARBA" id="ARBA00004123"/>
    </source>
</evidence>
<protein>
    <recommendedName>
        <fullName evidence="8">Pre-mRNA-processing factor 17</fullName>
    </recommendedName>
</protein>
<proteinExistence type="predicted"/>
<keyword evidence="4" id="KW-0747">Spliceosome</keyword>
<reference evidence="11 12" key="1">
    <citation type="journal article" date="2010" name="Nature">
        <title>The Ectocarpus genome and the independent evolution of multicellularity in brown algae.</title>
        <authorList>
            <person name="Cock J.M."/>
            <person name="Sterck L."/>
            <person name="Rouze P."/>
            <person name="Scornet D."/>
            <person name="Allen A.E."/>
            <person name="Amoutzias G."/>
            <person name="Anthouard V."/>
            <person name="Artiguenave F."/>
            <person name="Aury J.M."/>
            <person name="Badger J.H."/>
            <person name="Beszteri B."/>
            <person name="Billiau K."/>
            <person name="Bonnet E."/>
            <person name="Bothwell J.H."/>
            <person name="Bowler C."/>
            <person name="Boyen C."/>
            <person name="Brownlee C."/>
            <person name="Carrano C.J."/>
            <person name="Charrier B."/>
            <person name="Cho G.Y."/>
            <person name="Coelho S.M."/>
            <person name="Collen J."/>
            <person name="Corre E."/>
            <person name="Da Silva C."/>
            <person name="Delage L."/>
            <person name="Delaroque N."/>
            <person name="Dittami S.M."/>
            <person name="Doulbeau S."/>
            <person name="Elias M."/>
            <person name="Farnham G."/>
            <person name="Gachon C.M."/>
            <person name="Gschloessl B."/>
            <person name="Heesch S."/>
            <person name="Jabbari K."/>
            <person name="Jubin C."/>
            <person name="Kawai H."/>
            <person name="Kimura K."/>
            <person name="Kloareg B."/>
            <person name="Kupper F.C."/>
            <person name="Lang D."/>
            <person name="Le Bail A."/>
            <person name="Leblanc C."/>
            <person name="Lerouge P."/>
            <person name="Lohr M."/>
            <person name="Lopez P.J."/>
            <person name="Martens C."/>
            <person name="Maumus F."/>
            <person name="Michel G."/>
            <person name="Miranda-Saavedra D."/>
            <person name="Morales J."/>
            <person name="Moreau H."/>
            <person name="Motomura T."/>
            <person name="Nagasato C."/>
            <person name="Napoli C.A."/>
            <person name="Nelson D.R."/>
            <person name="Nyvall-Collen P."/>
            <person name="Peters A.F."/>
            <person name="Pommier C."/>
            <person name="Potin P."/>
            <person name="Poulain J."/>
            <person name="Quesneville H."/>
            <person name="Read B."/>
            <person name="Rensing S.A."/>
            <person name="Ritter A."/>
            <person name="Rousvoal S."/>
            <person name="Samanta M."/>
            <person name="Samson G."/>
            <person name="Schroeder D.C."/>
            <person name="Segurens B."/>
            <person name="Strittmatter M."/>
            <person name="Tonon T."/>
            <person name="Tregear J.W."/>
            <person name="Valentin K."/>
            <person name="von Dassow P."/>
            <person name="Yamagishi T."/>
            <person name="Van de Peer Y."/>
            <person name="Wincker P."/>
        </authorList>
    </citation>
    <scope>NUCLEOTIDE SEQUENCE [LARGE SCALE GENOMIC DNA]</scope>
    <source>
        <strain evidence="12">Ec32 / CCAP1310/4</strain>
    </source>
</reference>
<accession>D7G098</accession>
<dbReference type="PROSITE" id="PS50082">
    <property type="entry name" value="WD_REPEATS_2"/>
    <property type="match status" value="5"/>
</dbReference>
<feature type="repeat" description="WD" evidence="9">
    <location>
        <begin position="611"/>
        <end position="624"/>
    </location>
</feature>
<feature type="repeat" description="WD" evidence="9">
    <location>
        <begin position="458"/>
        <end position="490"/>
    </location>
</feature>
<dbReference type="SUPFAM" id="SSF50978">
    <property type="entry name" value="WD40 repeat-like"/>
    <property type="match status" value="1"/>
</dbReference>
<keyword evidence="7" id="KW-0539">Nucleus</keyword>
<dbReference type="InterPro" id="IPR015943">
    <property type="entry name" value="WD40/YVTN_repeat-like_dom_sf"/>
</dbReference>
<dbReference type="eggNOG" id="KOG0282">
    <property type="taxonomic scope" value="Eukaryota"/>
</dbReference>
<feature type="compositionally biased region" description="Low complexity" evidence="10">
    <location>
        <begin position="181"/>
        <end position="191"/>
    </location>
</feature>
<name>D7G098_ECTSI</name>
<feature type="compositionally biased region" description="Basic and acidic residues" evidence="10">
    <location>
        <begin position="248"/>
        <end position="265"/>
    </location>
</feature>
<dbReference type="InterPro" id="IPR001680">
    <property type="entry name" value="WD40_rpt"/>
</dbReference>
<feature type="repeat" description="WD" evidence="9">
    <location>
        <begin position="558"/>
        <end position="589"/>
    </location>
</feature>
<dbReference type="Gene3D" id="2.130.10.10">
    <property type="entry name" value="YVTN repeat-like/Quinoprotein amine dehydrogenase"/>
    <property type="match status" value="1"/>
</dbReference>
<gene>
    <name evidence="11" type="ORF">Esi_0399_0012</name>
</gene>
<evidence type="ECO:0000313" key="12">
    <source>
        <dbReference type="Proteomes" id="UP000002630"/>
    </source>
</evidence>
<evidence type="ECO:0000256" key="6">
    <source>
        <dbReference type="ARBA" id="ARBA00023187"/>
    </source>
</evidence>
<dbReference type="FunCoup" id="D7G098">
    <property type="interactions" value="415"/>
</dbReference>
<feature type="region of interest" description="Disordered" evidence="10">
    <location>
        <begin position="248"/>
        <end position="298"/>
    </location>
</feature>
<dbReference type="InterPro" id="IPR020472">
    <property type="entry name" value="WD40_PAC1"/>
</dbReference>
<evidence type="ECO:0000256" key="2">
    <source>
        <dbReference type="ARBA" id="ARBA00022574"/>
    </source>
</evidence>
<keyword evidence="5" id="KW-0677">Repeat</keyword>
<dbReference type="CDD" id="cd00200">
    <property type="entry name" value="WD40"/>
    <property type="match status" value="1"/>
</dbReference>
<dbReference type="PROSITE" id="PS50294">
    <property type="entry name" value="WD_REPEATS_REGION"/>
    <property type="match status" value="3"/>
</dbReference>
<evidence type="ECO:0000256" key="4">
    <source>
        <dbReference type="ARBA" id="ARBA00022728"/>
    </source>
</evidence>
<dbReference type="FunFam" id="2.130.10.10:FF:000034">
    <property type="entry name" value="Pre-mRNA-processing factor 17, putative"/>
    <property type="match status" value="1"/>
</dbReference>
<dbReference type="Proteomes" id="UP000002630">
    <property type="component" value="Linkage Group LG17"/>
</dbReference>
<dbReference type="GO" id="GO:0071013">
    <property type="term" value="C:catalytic step 2 spliceosome"/>
    <property type="evidence" value="ECO:0007669"/>
    <property type="project" value="InterPro"/>
</dbReference>
<feature type="region of interest" description="Disordered" evidence="10">
    <location>
        <begin position="1"/>
        <end position="39"/>
    </location>
</feature>
<organism evidence="11 12">
    <name type="scientific">Ectocarpus siliculosus</name>
    <name type="common">Brown alga</name>
    <name type="synonym">Conferva siliculosa</name>
    <dbReference type="NCBI Taxonomy" id="2880"/>
    <lineage>
        <taxon>Eukaryota</taxon>
        <taxon>Sar</taxon>
        <taxon>Stramenopiles</taxon>
        <taxon>Ochrophyta</taxon>
        <taxon>PX clade</taxon>
        <taxon>Phaeophyceae</taxon>
        <taxon>Ectocarpales</taxon>
        <taxon>Ectocarpaceae</taxon>
        <taxon>Ectocarpus</taxon>
    </lineage>
</organism>
<dbReference type="OrthoDB" id="10257301at2759"/>
<evidence type="ECO:0000256" key="9">
    <source>
        <dbReference type="PROSITE-ProRule" id="PRU00221"/>
    </source>
</evidence>
<dbReference type="InterPro" id="IPR036322">
    <property type="entry name" value="WD40_repeat_dom_sf"/>
</dbReference>
<feature type="repeat" description="WD" evidence="9">
    <location>
        <begin position="373"/>
        <end position="414"/>
    </location>
</feature>
<dbReference type="AlphaFoldDB" id="D7G098"/>
<feature type="repeat" description="WD" evidence="9">
    <location>
        <begin position="329"/>
        <end position="371"/>
    </location>
</feature>
<dbReference type="InterPro" id="IPR032847">
    <property type="entry name" value="PRPF17"/>
</dbReference>
<dbReference type="OMA" id="VHKWTGH"/>
<evidence type="ECO:0000256" key="8">
    <source>
        <dbReference type="ARBA" id="ARBA00068146"/>
    </source>
</evidence>
<keyword evidence="6" id="KW-0508">mRNA splicing</keyword>
<evidence type="ECO:0000313" key="11">
    <source>
        <dbReference type="EMBL" id="CBJ32980.1"/>
    </source>
</evidence>
<keyword evidence="2 9" id="KW-0853">WD repeat</keyword>
<keyword evidence="12" id="KW-1185">Reference proteome</keyword>
<dbReference type="PROSITE" id="PS00678">
    <property type="entry name" value="WD_REPEATS_1"/>
    <property type="match status" value="1"/>
</dbReference>
<evidence type="ECO:0000256" key="10">
    <source>
        <dbReference type="SAM" id="MobiDB-lite"/>
    </source>
</evidence>
<dbReference type="EMBL" id="FN648595">
    <property type="protein sequence ID" value="CBJ32980.1"/>
    <property type="molecule type" value="Genomic_DNA"/>
</dbReference>
<dbReference type="SMART" id="SM00320">
    <property type="entry name" value="WD40"/>
    <property type="match status" value="6"/>
</dbReference>
<dbReference type="InterPro" id="IPR019775">
    <property type="entry name" value="WD40_repeat_CS"/>
</dbReference>
<dbReference type="EMBL" id="FN649742">
    <property type="protein sequence ID" value="CBJ32980.1"/>
    <property type="molecule type" value="Genomic_DNA"/>
</dbReference>
<dbReference type="GO" id="GO:0003729">
    <property type="term" value="F:mRNA binding"/>
    <property type="evidence" value="ECO:0007669"/>
    <property type="project" value="TreeGrafter"/>
</dbReference>
<feature type="compositionally biased region" description="Low complexity" evidence="10">
    <location>
        <begin position="1"/>
        <end position="16"/>
    </location>
</feature>
<keyword evidence="3" id="KW-0507">mRNA processing</keyword>
<dbReference type="STRING" id="2880.D7G098"/>
<dbReference type="PANTHER" id="PTHR43979">
    <property type="entry name" value="PRE-MRNA-PROCESSING FACTOR 17"/>
    <property type="match status" value="1"/>
</dbReference>
<dbReference type="InParanoid" id="D7G098"/>
<evidence type="ECO:0000256" key="7">
    <source>
        <dbReference type="ARBA" id="ARBA00023242"/>
    </source>
</evidence>
<comment type="subcellular location">
    <subcellularLocation>
        <location evidence="1">Nucleus</location>
    </subcellularLocation>
</comment>
<evidence type="ECO:0000256" key="3">
    <source>
        <dbReference type="ARBA" id="ARBA00022664"/>
    </source>
</evidence>
<dbReference type="Pfam" id="PF00400">
    <property type="entry name" value="WD40"/>
    <property type="match status" value="5"/>
</dbReference>
<dbReference type="GO" id="GO:0000398">
    <property type="term" value="P:mRNA splicing, via spliceosome"/>
    <property type="evidence" value="ECO:0007669"/>
    <property type="project" value="InterPro"/>
</dbReference>
<dbReference type="PRINTS" id="PR00320">
    <property type="entry name" value="GPROTEINBRPT"/>
</dbReference>
<dbReference type="PANTHER" id="PTHR43979:SF1">
    <property type="entry name" value="PRE-MRNA-PROCESSING FACTOR 17"/>
    <property type="match status" value="1"/>
</dbReference>
<evidence type="ECO:0000256" key="5">
    <source>
        <dbReference type="ARBA" id="ARBA00022737"/>
    </source>
</evidence>